<dbReference type="NCBIfam" id="TIGR00229">
    <property type="entry name" value="sensory_box"/>
    <property type="match status" value="1"/>
</dbReference>
<evidence type="ECO:0000256" key="2">
    <source>
        <dbReference type="ARBA" id="ARBA00023012"/>
    </source>
</evidence>
<dbReference type="GO" id="GO:0032993">
    <property type="term" value="C:protein-DNA complex"/>
    <property type="evidence" value="ECO:0007669"/>
    <property type="project" value="TreeGrafter"/>
</dbReference>
<dbReference type="EMBL" id="CP129971">
    <property type="protein sequence ID" value="WMN12220.1"/>
    <property type="molecule type" value="Genomic_DNA"/>
</dbReference>
<evidence type="ECO:0000313" key="9">
    <source>
        <dbReference type="EMBL" id="WMN12220.1"/>
    </source>
</evidence>
<sequence length="340" mass="39379">MKGTKSRYNVLVVEDNLGDYVLIADYLEDTNIIKKLFKAEDFKNAKQILSEPENEIDIILLDLSLPDKDGEPLLKAVHLLSQNKPIIILTGYPDADFAIKSLALGASDYLLKDVLNSTVLHKSILYNIERNKILVNLRKSEQRYSDLFHFSPLPMWVFDQETLKFLDVNDAAIQHYGYSYEEFLEMDITQIRPKEDMPALNRSRKMERKPHENIFHGEFTHLKKNGERITVEIRSNSFEYKGKKAQIILVNDVTERNRHIEAVEKQNEILKDIAWTQSHVVRAPLARLMGLVSVLRDGKIEENQKENFYEHIQKSAEELDVIIKGVVDMSQQIEINKGEE</sequence>
<dbReference type="InterPro" id="IPR036097">
    <property type="entry name" value="HisK_dim/P_sf"/>
</dbReference>
<keyword evidence="1 6" id="KW-0597">Phosphoprotein</keyword>
<dbReference type="Pfam" id="PF00072">
    <property type="entry name" value="Response_reg"/>
    <property type="match status" value="1"/>
</dbReference>
<dbReference type="GO" id="GO:0006355">
    <property type="term" value="P:regulation of DNA-templated transcription"/>
    <property type="evidence" value="ECO:0007669"/>
    <property type="project" value="TreeGrafter"/>
</dbReference>
<dbReference type="GO" id="GO:0005829">
    <property type="term" value="C:cytosol"/>
    <property type="evidence" value="ECO:0007669"/>
    <property type="project" value="TreeGrafter"/>
</dbReference>
<keyword evidence="3" id="KW-0805">Transcription regulation</keyword>
<evidence type="ECO:0000259" key="7">
    <source>
        <dbReference type="PROSITE" id="PS50110"/>
    </source>
</evidence>
<dbReference type="Gene3D" id="1.10.287.130">
    <property type="match status" value="1"/>
</dbReference>
<name>A0AA51NE19_9BACT</name>
<evidence type="ECO:0000256" key="4">
    <source>
        <dbReference type="ARBA" id="ARBA00023125"/>
    </source>
</evidence>
<dbReference type="KEGG" id="msaa:QYS49_32860"/>
<dbReference type="SMART" id="SM00448">
    <property type="entry name" value="REC"/>
    <property type="match status" value="1"/>
</dbReference>
<dbReference type="InterPro" id="IPR000014">
    <property type="entry name" value="PAS"/>
</dbReference>
<dbReference type="InterPro" id="IPR035965">
    <property type="entry name" value="PAS-like_dom_sf"/>
</dbReference>
<evidence type="ECO:0000313" key="10">
    <source>
        <dbReference type="Proteomes" id="UP001230496"/>
    </source>
</evidence>
<dbReference type="AlphaFoldDB" id="A0AA51NE19"/>
<dbReference type="GO" id="GO:0000976">
    <property type="term" value="F:transcription cis-regulatory region binding"/>
    <property type="evidence" value="ECO:0007669"/>
    <property type="project" value="TreeGrafter"/>
</dbReference>
<dbReference type="CDD" id="cd00130">
    <property type="entry name" value="PAS"/>
    <property type="match status" value="1"/>
</dbReference>
<dbReference type="InterPro" id="IPR011006">
    <property type="entry name" value="CheY-like_superfamily"/>
</dbReference>
<dbReference type="PANTHER" id="PTHR48111:SF1">
    <property type="entry name" value="TWO-COMPONENT RESPONSE REGULATOR ORR33"/>
    <property type="match status" value="1"/>
</dbReference>
<dbReference type="PANTHER" id="PTHR48111">
    <property type="entry name" value="REGULATOR OF RPOS"/>
    <property type="match status" value="1"/>
</dbReference>
<dbReference type="RefSeq" id="WP_308350136.1">
    <property type="nucleotide sequence ID" value="NZ_CP129971.1"/>
</dbReference>
<dbReference type="SUPFAM" id="SSF55785">
    <property type="entry name" value="PYP-like sensor domain (PAS domain)"/>
    <property type="match status" value="1"/>
</dbReference>
<keyword evidence="4" id="KW-0238">DNA-binding</keyword>
<keyword evidence="5" id="KW-0804">Transcription</keyword>
<dbReference type="GO" id="GO:0000155">
    <property type="term" value="F:phosphorelay sensor kinase activity"/>
    <property type="evidence" value="ECO:0007669"/>
    <property type="project" value="InterPro"/>
</dbReference>
<feature type="modified residue" description="4-aspartylphosphate" evidence="6">
    <location>
        <position position="62"/>
    </location>
</feature>
<dbReference type="CDD" id="cd00156">
    <property type="entry name" value="REC"/>
    <property type="match status" value="1"/>
</dbReference>
<dbReference type="InterPro" id="IPR001789">
    <property type="entry name" value="Sig_transdc_resp-reg_receiver"/>
</dbReference>
<keyword evidence="10" id="KW-1185">Reference proteome</keyword>
<evidence type="ECO:0000256" key="5">
    <source>
        <dbReference type="ARBA" id="ARBA00023163"/>
    </source>
</evidence>
<feature type="domain" description="Response regulatory" evidence="7">
    <location>
        <begin position="9"/>
        <end position="127"/>
    </location>
</feature>
<dbReference type="InterPro" id="IPR039420">
    <property type="entry name" value="WalR-like"/>
</dbReference>
<dbReference type="Pfam" id="PF13426">
    <property type="entry name" value="PAS_9"/>
    <property type="match status" value="1"/>
</dbReference>
<reference evidence="9 10" key="1">
    <citation type="submission" date="2023-08" db="EMBL/GenBank/DDBJ databases">
        <title>Comparative genomics and taxonomic characterization of three novel marine species of genus Marivirga.</title>
        <authorList>
            <person name="Muhammad N."/>
            <person name="Kim S.-G."/>
        </authorList>
    </citation>
    <scope>NUCLEOTIDE SEQUENCE [LARGE SCALE GENOMIC DNA]</scope>
    <source>
        <strain evidence="9 10">BDSF4-3</strain>
    </source>
</reference>
<dbReference type="GO" id="GO:0000156">
    <property type="term" value="F:phosphorelay response regulator activity"/>
    <property type="evidence" value="ECO:0007669"/>
    <property type="project" value="TreeGrafter"/>
</dbReference>
<dbReference type="Proteomes" id="UP001230496">
    <property type="component" value="Chromosome"/>
</dbReference>
<dbReference type="Gene3D" id="3.30.450.20">
    <property type="entry name" value="PAS domain"/>
    <property type="match status" value="1"/>
</dbReference>
<proteinExistence type="predicted"/>
<dbReference type="SUPFAM" id="SSF52172">
    <property type="entry name" value="CheY-like"/>
    <property type="match status" value="1"/>
</dbReference>
<gene>
    <name evidence="9" type="ORF">QYS49_32860</name>
</gene>
<organism evidence="9 10">
    <name type="scientific">Marivirga salinarum</name>
    <dbReference type="NCBI Taxonomy" id="3059078"/>
    <lineage>
        <taxon>Bacteria</taxon>
        <taxon>Pseudomonadati</taxon>
        <taxon>Bacteroidota</taxon>
        <taxon>Cytophagia</taxon>
        <taxon>Cytophagales</taxon>
        <taxon>Marivirgaceae</taxon>
        <taxon>Marivirga</taxon>
    </lineage>
</organism>
<dbReference type="PROSITE" id="PS50112">
    <property type="entry name" value="PAS"/>
    <property type="match status" value="1"/>
</dbReference>
<feature type="domain" description="PAS" evidence="8">
    <location>
        <begin position="140"/>
        <end position="213"/>
    </location>
</feature>
<evidence type="ECO:0000259" key="8">
    <source>
        <dbReference type="PROSITE" id="PS50112"/>
    </source>
</evidence>
<evidence type="ECO:0000256" key="6">
    <source>
        <dbReference type="PROSITE-ProRule" id="PRU00169"/>
    </source>
</evidence>
<accession>A0AA51NE19</accession>
<dbReference type="SUPFAM" id="SSF47384">
    <property type="entry name" value="Homodimeric domain of signal transducing histidine kinase"/>
    <property type="match status" value="1"/>
</dbReference>
<evidence type="ECO:0000256" key="3">
    <source>
        <dbReference type="ARBA" id="ARBA00023015"/>
    </source>
</evidence>
<dbReference type="Gene3D" id="3.40.50.2300">
    <property type="match status" value="1"/>
</dbReference>
<protein>
    <submittedName>
        <fullName evidence="9">PAS domain S-box protein</fullName>
    </submittedName>
</protein>
<evidence type="ECO:0000256" key="1">
    <source>
        <dbReference type="ARBA" id="ARBA00022553"/>
    </source>
</evidence>
<dbReference type="SMART" id="SM00091">
    <property type="entry name" value="PAS"/>
    <property type="match status" value="1"/>
</dbReference>
<keyword evidence="2" id="KW-0902">Two-component regulatory system</keyword>
<dbReference type="PROSITE" id="PS50110">
    <property type="entry name" value="RESPONSE_REGULATORY"/>
    <property type="match status" value="1"/>
</dbReference>